<dbReference type="InterPro" id="IPR000639">
    <property type="entry name" value="Epox_hydrolase-like"/>
</dbReference>
<dbReference type="InterPro" id="IPR052370">
    <property type="entry name" value="Meta-cleavage_hydrolase"/>
</dbReference>
<protein>
    <submittedName>
        <fullName evidence="2">Putative hydrolase</fullName>
    </submittedName>
</protein>
<proteinExistence type="predicted"/>
<dbReference type="InterPro" id="IPR000073">
    <property type="entry name" value="AB_hydrolase_1"/>
</dbReference>
<dbReference type="PANTHER" id="PTHR43139">
    <property type="entry name" value="SI:DKEY-122A22.2"/>
    <property type="match status" value="1"/>
</dbReference>
<accession>A0A0C2CXW3</accession>
<dbReference type="RefSeq" id="WP_052557286.1">
    <property type="nucleotide sequence ID" value="NZ_JMCC02000122.1"/>
</dbReference>
<dbReference type="EMBL" id="JMCC02000122">
    <property type="protein sequence ID" value="KIG12662.1"/>
    <property type="molecule type" value="Genomic_DNA"/>
</dbReference>
<gene>
    <name evidence="2" type="ORF">DB30_01150</name>
</gene>
<dbReference type="Proteomes" id="UP000031599">
    <property type="component" value="Unassembled WGS sequence"/>
</dbReference>
<feature type="domain" description="AB hydrolase-1" evidence="1">
    <location>
        <begin position="69"/>
        <end position="302"/>
    </location>
</feature>
<dbReference type="PANTHER" id="PTHR43139:SF52">
    <property type="entry name" value="SI:DKEY-122A22.2"/>
    <property type="match status" value="1"/>
</dbReference>
<sequence>MPEITDTIARWTAAALLVSASGCNVVRMTENRLERRYTRADLSAHTLHATGLELAYRDSGPHASSQHTPVLLLHGFGASAIWQWPHQVEALAKTRRVIVPDLLWFGESIAAVEDFSLDAQVHTVQLLLAELELDRVDVVGVSYGGLVAHELAVNEPDRVRKLVLVDSPGRAFSLPEYRALCARFEVQSAAEFLIPTDIAGVQVLLELAYERPPRAPDWAKRQILTGLYANHPTQKAALIDTLVADIDEFSSRPLPAPRPTLVVWGEHDPVFPLDAGQRLTKMLDATLVVIPDARHAPNMEHPEAFNHALIEFLDQ</sequence>
<organism evidence="2 3">
    <name type="scientific">Enhygromyxa salina</name>
    <dbReference type="NCBI Taxonomy" id="215803"/>
    <lineage>
        <taxon>Bacteria</taxon>
        <taxon>Pseudomonadati</taxon>
        <taxon>Myxococcota</taxon>
        <taxon>Polyangia</taxon>
        <taxon>Nannocystales</taxon>
        <taxon>Nannocystaceae</taxon>
        <taxon>Enhygromyxa</taxon>
    </lineage>
</organism>
<dbReference type="AlphaFoldDB" id="A0A0C2CXW3"/>
<dbReference type="Gene3D" id="3.40.50.1820">
    <property type="entry name" value="alpha/beta hydrolase"/>
    <property type="match status" value="1"/>
</dbReference>
<dbReference type="SUPFAM" id="SSF53474">
    <property type="entry name" value="alpha/beta-Hydrolases"/>
    <property type="match status" value="1"/>
</dbReference>
<dbReference type="InterPro" id="IPR029058">
    <property type="entry name" value="AB_hydrolase_fold"/>
</dbReference>
<evidence type="ECO:0000259" key="1">
    <source>
        <dbReference type="Pfam" id="PF00561"/>
    </source>
</evidence>
<dbReference type="PRINTS" id="PR00111">
    <property type="entry name" value="ABHYDROLASE"/>
</dbReference>
<dbReference type="PRINTS" id="PR00412">
    <property type="entry name" value="EPOXHYDRLASE"/>
</dbReference>
<keyword evidence="2" id="KW-0378">Hydrolase</keyword>
<reference evidence="2 3" key="1">
    <citation type="submission" date="2014-12" db="EMBL/GenBank/DDBJ databases">
        <title>Genome assembly of Enhygromyxa salina DSM 15201.</title>
        <authorList>
            <person name="Sharma G."/>
            <person name="Subramanian S."/>
        </authorList>
    </citation>
    <scope>NUCLEOTIDE SEQUENCE [LARGE SCALE GENOMIC DNA]</scope>
    <source>
        <strain evidence="2 3">DSM 15201</strain>
    </source>
</reference>
<name>A0A0C2CXW3_9BACT</name>
<evidence type="ECO:0000313" key="2">
    <source>
        <dbReference type="EMBL" id="KIG12662.1"/>
    </source>
</evidence>
<comment type="caution">
    <text evidence="2">The sequence shown here is derived from an EMBL/GenBank/DDBJ whole genome shotgun (WGS) entry which is preliminary data.</text>
</comment>
<evidence type="ECO:0000313" key="3">
    <source>
        <dbReference type="Proteomes" id="UP000031599"/>
    </source>
</evidence>
<dbReference type="GO" id="GO:0016787">
    <property type="term" value="F:hydrolase activity"/>
    <property type="evidence" value="ECO:0007669"/>
    <property type="project" value="UniProtKB-KW"/>
</dbReference>
<dbReference type="Pfam" id="PF00561">
    <property type="entry name" value="Abhydrolase_1"/>
    <property type="match status" value="1"/>
</dbReference>